<dbReference type="Pfam" id="PF05751">
    <property type="entry name" value="FixH"/>
    <property type="match status" value="1"/>
</dbReference>
<evidence type="ECO:0000256" key="1">
    <source>
        <dbReference type="SAM" id="Phobius"/>
    </source>
</evidence>
<dbReference type="RefSeq" id="WP_160602690.1">
    <property type="nucleotide sequence ID" value="NZ_WTYX01000001.1"/>
</dbReference>
<keyword evidence="1" id="KW-0472">Membrane</keyword>
<evidence type="ECO:0008006" key="4">
    <source>
        <dbReference type="Google" id="ProtNLM"/>
    </source>
</evidence>
<proteinExistence type="predicted"/>
<evidence type="ECO:0000313" key="2">
    <source>
        <dbReference type="EMBL" id="MXO89272.1"/>
    </source>
</evidence>
<keyword evidence="1" id="KW-0812">Transmembrane</keyword>
<protein>
    <recommendedName>
        <fullName evidence="4">Nitrogen fixation protein FixH</fullName>
    </recommendedName>
</protein>
<evidence type="ECO:0000313" key="3">
    <source>
        <dbReference type="Proteomes" id="UP000442714"/>
    </source>
</evidence>
<dbReference type="Proteomes" id="UP000442714">
    <property type="component" value="Unassembled WGS sequence"/>
</dbReference>
<accession>A0A844ZPK1</accession>
<organism evidence="2 3">
    <name type="scientific">Pontixanthobacter aquaemixtae</name>
    <dbReference type="NCBI Taxonomy" id="1958940"/>
    <lineage>
        <taxon>Bacteria</taxon>
        <taxon>Pseudomonadati</taxon>
        <taxon>Pseudomonadota</taxon>
        <taxon>Alphaproteobacteria</taxon>
        <taxon>Sphingomonadales</taxon>
        <taxon>Erythrobacteraceae</taxon>
        <taxon>Pontixanthobacter</taxon>
    </lineage>
</organism>
<reference evidence="2 3" key="1">
    <citation type="submission" date="2019-12" db="EMBL/GenBank/DDBJ databases">
        <title>Genomic-based taxomic classification of the family Erythrobacteraceae.</title>
        <authorList>
            <person name="Xu L."/>
        </authorList>
    </citation>
    <scope>NUCLEOTIDE SEQUENCE [LARGE SCALE GENOMIC DNA]</scope>
    <source>
        <strain evidence="2 3">KCTC 52763</strain>
    </source>
</reference>
<dbReference type="EMBL" id="WTYX01000001">
    <property type="protein sequence ID" value="MXO89272.1"/>
    <property type="molecule type" value="Genomic_DNA"/>
</dbReference>
<comment type="caution">
    <text evidence="2">The sequence shown here is derived from an EMBL/GenBank/DDBJ whole genome shotgun (WGS) entry which is preliminary data.</text>
</comment>
<sequence>MTRKFTGRHFAIIMVVGFGIVVAVNLFMATLATRGFGGVVVENSYVASQKFNGWLKAAREQEKLGWTIEPSRDAEGRLAVRTQAVPATARVRVDIRRPLGQPEQAAFELVRESDGMWRSPEPLAEGRWLTRLYVEAGDDRWANEVMIP</sequence>
<dbReference type="AlphaFoldDB" id="A0A844ZPK1"/>
<keyword evidence="1" id="KW-1133">Transmembrane helix</keyword>
<gene>
    <name evidence="2" type="ORF">GRI41_00355</name>
</gene>
<feature type="transmembrane region" description="Helical" evidence="1">
    <location>
        <begin position="12"/>
        <end position="32"/>
    </location>
</feature>
<dbReference type="InterPro" id="IPR008620">
    <property type="entry name" value="FixH"/>
</dbReference>
<dbReference type="OrthoDB" id="1495896at2"/>
<keyword evidence="3" id="KW-1185">Reference proteome</keyword>
<name>A0A844ZPK1_9SPHN</name>